<dbReference type="Proteomes" id="UP000886191">
    <property type="component" value="Unassembled WGS sequence"/>
</dbReference>
<gene>
    <name evidence="2" type="ORF">ENH87_18525</name>
</gene>
<keyword evidence="1" id="KW-0472">Membrane</keyword>
<proteinExistence type="predicted"/>
<protein>
    <recommendedName>
        <fullName evidence="3">DUF4129 domain-containing protein</fullName>
    </recommendedName>
</protein>
<name>A0A831QQN4_9FLAO</name>
<keyword evidence="1" id="KW-1133">Transmembrane helix</keyword>
<feature type="transmembrane region" description="Helical" evidence="1">
    <location>
        <begin position="6"/>
        <end position="27"/>
    </location>
</feature>
<dbReference type="EMBL" id="DRGL01000069">
    <property type="protein sequence ID" value="HEA22895.1"/>
    <property type="molecule type" value="Genomic_DNA"/>
</dbReference>
<dbReference type="AlphaFoldDB" id="A0A831QQN4"/>
<organism evidence="2">
    <name type="scientific">Pricia antarctica</name>
    <dbReference type="NCBI Taxonomy" id="641691"/>
    <lineage>
        <taxon>Bacteria</taxon>
        <taxon>Pseudomonadati</taxon>
        <taxon>Bacteroidota</taxon>
        <taxon>Flavobacteriia</taxon>
        <taxon>Flavobacteriales</taxon>
        <taxon>Flavobacteriaceae</taxon>
        <taxon>Pricia</taxon>
    </lineage>
</organism>
<comment type="caution">
    <text evidence="2">The sequence shown here is derived from an EMBL/GenBank/DDBJ whole genome shotgun (WGS) entry which is preliminary data.</text>
</comment>
<evidence type="ECO:0008006" key="3">
    <source>
        <dbReference type="Google" id="ProtNLM"/>
    </source>
</evidence>
<keyword evidence="1" id="KW-0812">Transmembrane</keyword>
<sequence length="217" mass="24367">MSFPELLLKFIDVLIWPAVTLYILIGFRKEIGRLFERAKRVELPGGISIEAFENKLQKARALEQEIKAERSLGVSDQSSPSIRGQEANLQMIGLGLRPSPSGLDLNYYANIAESDMTLAMAGLRMDLELMLRNLAKGYAIEIYDRSSPDQLLDALLKAGAVQTSQSEFVRIIFQLTSFTIHGGKITKAQFEEVIELGQTLVEDYMLWLENKSKPLTQ</sequence>
<reference evidence="2" key="1">
    <citation type="journal article" date="2020" name="mSystems">
        <title>Genome- and Community-Level Interaction Insights into Carbon Utilization and Element Cycling Functions of Hydrothermarchaeota in Hydrothermal Sediment.</title>
        <authorList>
            <person name="Zhou Z."/>
            <person name="Liu Y."/>
            <person name="Xu W."/>
            <person name="Pan J."/>
            <person name="Luo Z.H."/>
            <person name="Li M."/>
        </authorList>
    </citation>
    <scope>NUCLEOTIDE SEQUENCE [LARGE SCALE GENOMIC DNA]</scope>
    <source>
        <strain evidence="2">HyVt-345</strain>
    </source>
</reference>
<accession>A0A831QQN4</accession>
<evidence type="ECO:0000256" key="1">
    <source>
        <dbReference type="SAM" id="Phobius"/>
    </source>
</evidence>
<evidence type="ECO:0000313" key="2">
    <source>
        <dbReference type="EMBL" id="HEA22895.1"/>
    </source>
</evidence>